<feature type="region of interest" description="Disordered" evidence="2">
    <location>
        <begin position="1"/>
        <end position="40"/>
    </location>
</feature>
<keyword evidence="5" id="KW-1185">Reference proteome</keyword>
<dbReference type="Pfam" id="PF07690">
    <property type="entry name" value="MFS_1"/>
    <property type="match status" value="1"/>
</dbReference>
<evidence type="ECO:0000313" key="5">
    <source>
        <dbReference type="Proteomes" id="UP000641588"/>
    </source>
</evidence>
<dbReference type="PANTHER" id="PTHR23526">
    <property type="entry name" value="INTEGRAL MEMBRANE TRANSPORT PROTEIN-RELATED"/>
    <property type="match status" value="1"/>
</dbReference>
<gene>
    <name evidence="4" type="ORF">GC093_00955</name>
</gene>
<sequence>MHSGTKDFPQKWVRSTEKRPSWNYRDKHTSSSPPSKKKEPLTSQSRLLLTVQGLCAVANALSGTFVNVYLWKARQDFLILGWFTLVNHVAMALTFWLAGKWVKEHNKMNCLRAGVAVSALFYMLVLWFGGRAVDYYLLLGVIQGISAGFFWLAFNVVYFEVTDPGNRDRFNGWAGLLGSGAGMVAPWISGYLIVHMKQANGYRLIFTLSLIVFVLGVIVSFFLKKRKSEGNYEWLLAARCLREKGTAWRTVTAALVAQGVREGVFGFMIALLVYVHTGNEMQLGNFSLITSTVALFSFMLVGRLIKRKHRKVAMLIGAVMIVLVVVPFFWKVNFTTLLIFGVGVGLFFPLYSIPMTSSVFDLIGGNADSVKRREEYIVMRELALNVGRIAGSALFIIVVSMTKEPLALNLLLLGIGSSPLVAWFFMRKVHAQGGQEVAVKEGTR</sequence>
<evidence type="ECO:0000256" key="1">
    <source>
        <dbReference type="ARBA" id="ARBA00004651"/>
    </source>
</evidence>
<feature type="transmembrane region" description="Helical" evidence="3">
    <location>
        <begin position="47"/>
        <end position="71"/>
    </location>
</feature>
<organism evidence="4 5">
    <name type="scientific">Paenibacillus foliorum</name>
    <dbReference type="NCBI Taxonomy" id="2654974"/>
    <lineage>
        <taxon>Bacteria</taxon>
        <taxon>Bacillati</taxon>
        <taxon>Bacillota</taxon>
        <taxon>Bacilli</taxon>
        <taxon>Bacillales</taxon>
        <taxon>Paenibacillaceae</taxon>
        <taxon>Paenibacillus</taxon>
    </lineage>
</organism>
<dbReference type="AlphaFoldDB" id="A0A972JZF9"/>
<name>A0A972JZF9_9BACL</name>
<dbReference type="InterPro" id="IPR011701">
    <property type="entry name" value="MFS"/>
</dbReference>
<feature type="transmembrane region" description="Helical" evidence="3">
    <location>
        <begin position="170"/>
        <end position="189"/>
    </location>
</feature>
<feature type="transmembrane region" description="Helical" evidence="3">
    <location>
        <begin position="77"/>
        <end position="98"/>
    </location>
</feature>
<feature type="transmembrane region" description="Helical" evidence="3">
    <location>
        <begin position="336"/>
        <end position="353"/>
    </location>
</feature>
<feature type="transmembrane region" description="Helical" evidence="3">
    <location>
        <begin position="382"/>
        <end position="400"/>
    </location>
</feature>
<dbReference type="RefSeq" id="WP_171649983.1">
    <property type="nucleotide sequence ID" value="NZ_WHOD01000004.1"/>
</dbReference>
<dbReference type="GO" id="GO:0005886">
    <property type="term" value="C:plasma membrane"/>
    <property type="evidence" value="ECO:0007669"/>
    <property type="project" value="UniProtKB-SubCell"/>
</dbReference>
<keyword evidence="3" id="KW-0812">Transmembrane</keyword>
<reference evidence="4" key="1">
    <citation type="submission" date="2019-10" db="EMBL/GenBank/DDBJ databases">
        <title>Description of Paenibacillus glebae sp. nov.</title>
        <authorList>
            <person name="Carlier A."/>
            <person name="Qi S."/>
        </authorList>
    </citation>
    <scope>NUCLEOTIDE SEQUENCE</scope>
    <source>
        <strain evidence="4">LMG 31456</strain>
    </source>
</reference>
<dbReference type="SUPFAM" id="SSF103473">
    <property type="entry name" value="MFS general substrate transporter"/>
    <property type="match status" value="1"/>
</dbReference>
<keyword evidence="3" id="KW-0472">Membrane</keyword>
<accession>A0A972JZF9</accession>
<feature type="transmembrane region" description="Helical" evidence="3">
    <location>
        <begin position="110"/>
        <end position="129"/>
    </location>
</feature>
<evidence type="ECO:0000256" key="3">
    <source>
        <dbReference type="SAM" id="Phobius"/>
    </source>
</evidence>
<feature type="compositionally biased region" description="Basic and acidic residues" evidence="2">
    <location>
        <begin position="1"/>
        <end position="29"/>
    </location>
</feature>
<protein>
    <submittedName>
        <fullName evidence="4">MFS transporter</fullName>
    </submittedName>
</protein>
<dbReference type="GO" id="GO:0022857">
    <property type="term" value="F:transmembrane transporter activity"/>
    <property type="evidence" value="ECO:0007669"/>
    <property type="project" value="InterPro"/>
</dbReference>
<proteinExistence type="predicted"/>
<dbReference type="CDD" id="cd06174">
    <property type="entry name" value="MFS"/>
    <property type="match status" value="1"/>
</dbReference>
<comment type="subcellular location">
    <subcellularLocation>
        <location evidence="1">Cell membrane</location>
        <topology evidence="1">Multi-pass membrane protein</topology>
    </subcellularLocation>
</comment>
<evidence type="ECO:0000313" key="4">
    <source>
        <dbReference type="EMBL" id="NOU91808.1"/>
    </source>
</evidence>
<dbReference type="PANTHER" id="PTHR23526:SF2">
    <property type="entry name" value="MAJOR FACILITATOR SUPERFAMILY (MFS) PROFILE DOMAIN-CONTAINING PROTEIN"/>
    <property type="match status" value="1"/>
</dbReference>
<dbReference type="InterPro" id="IPR036259">
    <property type="entry name" value="MFS_trans_sf"/>
</dbReference>
<dbReference type="Proteomes" id="UP000641588">
    <property type="component" value="Unassembled WGS sequence"/>
</dbReference>
<feature type="transmembrane region" description="Helical" evidence="3">
    <location>
        <begin position="312"/>
        <end position="330"/>
    </location>
</feature>
<dbReference type="EMBL" id="WHOD01000004">
    <property type="protein sequence ID" value="NOU91808.1"/>
    <property type="molecule type" value="Genomic_DNA"/>
</dbReference>
<dbReference type="Gene3D" id="1.20.1250.20">
    <property type="entry name" value="MFS general substrate transporter like domains"/>
    <property type="match status" value="2"/>
</dbReference>
<comment type="caution">
    <text evidence="4">The sequence shown here is derived from an EMBL/GenBank/DDBJ whole genome shotgun (WGS) entry which is preliminary data.</text>
</comment>
<feature type="transmembrane region" description="Helical" evidence="3">
    <location>
        <begin position="286"/>
        <end position="305"/>
    </location>
</feature>
<dbReference type="InterPro" id="IPR052528">
    <property type="entry name" value="Sugar_transport-like"/>
</dbReference>
<keyword evidence="3" id="KW-1133">Transmembrane helix</keyword>
<evidence type="ECO:0000256" key="2">
    <source>
        <dbReference type="SAM" id="MobiDB-lite"/>
    </source>
</evidence>
<feature type="transmembrane region" description="Helical" evidence="3">
    <location>
        <begin position="135"/>
        <end position="158"/>
    </location>
</feature>
<feature type="transmembrane region" description="Helical" evidence="3">
    <location>
        <begin position="406"/>
        <end position="426"/>
    </location>
</feature>
<feature type="transmembrane region" description="Helical" evidence="3">
    <location>
        <begin position="201"/>
        <end position="223"/>
    </location>
</feature>